<dbReference type="PANTHER" id="PTHR43539:SF68">
    <property type="entry name" value="FLAVIN-BINDING MONOOXYGENASE-LIKE PROTEIN (AFU_ORTHOLOGUE AFUA_4G09220)"/>
    <property type="match status" value="1"/>
</dbReference>
<sequence>MASVFGTNCPEAADLRQKLAEYPLPTVDPGAFQEPSSLTPLEAKKIAHDVLLTFNTALMNSDLDALSNCFCTEQAFWRDSLALTWHLRTFSTPAVVAENLLETSKLRGLRSFGLEFAHFLPISPTLQFVDCSLSLRTSSPDARCIGRMLLLPFRKGGEHPEWKIWILSTRLESLHLHPEDETLLRGPSKLADNGNDFETDVFIIGGGNGAVTLAARLKTLGVESVMAERNANPGDNWALRYDFLKFHVPTALCDMPYLPYNQDLKGSHLLTRDELANQVRLYVKEFNLNMITSAQIQSTHYDQSARRWTVRLKTPTGVRTAKSKHLVQATGFSSHKPRVPVLEGEGDYKSASWHSTLYRNPQISLKDKGVKSVLIIGSANTAIDILNDCHAAGLRTTIVARSPTYVLPVEYTMDPRGFGLYNQLDVETCDNVMMSLPTWVECNMAQGLLAMLASQEPDRYKKVIEAGFPVVDSAHPDACLMHNLLERGGGHYVDIGGLEVIAEGKVGVITGVEPVAYTETGLKFSDGRTVDADGIIWCTGFADLNARDTAFKTLGGENIVDGEEQDPSTLGPREIASRLDATFGVDEEGEIRGLWKRQKGIDNFWFMGGHTQHHRYHSKTVAMQIKAELEGVLPPAYRNNS</sequence>
<dbReference type="GO" id="GO:0050660">
    <property type="term" value="F:flavin adenine dinucleotide binding"/>
    <property type="evidence" value="ECO:0007669"/>
    <property type="project" value="TreeGrafter"/>
</dbReference>
<dbReference type="PANTHER" id="PTHR43539">
    <property type="entry name" value="FLAVIN-BINDING MONOOXYGENASE-LIKE PROTEIN (AFU_ORTHOLOGUE AFUA_4G09220)"/>
    <property type="match status" value="1"/>
</dbReference>
<evidence type="ECO:0000313" key="3">
    <source>
        <dbReference type="EMBL" id="KAK0665625.1"/>
    </source>
</evidence>
<dbReference type="AlphaFoldDB" id="A0AA39Z7G5"/>
<evidence type="ECO:0000259" key="2">
    <source>
        <dbReference type="Pfam" id="PF07992"/>
    </source>
</evidence>
<protein>
    <recommendedName>
        <fullName evidence="2">FAD/NAD(P)-binding domain-containing protein</fullName>
    </recommendedName>
</protein>
<evidence type="ECO:0000313" key="4">
    <source>
        <dbReference type="Proteomes" id="UP001174997"/>
    </source>
</evidence>
<dbReference type="GO" id="GO:0004497">
    <property type="term" value="F:monooxygenase activity"/>
    <property type="evidence" value="ECO:0007669"/>
    <property type="project" value="TreeGrafter"/>
</dbReference>
<accession>A0AA39Z7G5</accession>
<dbReference type="PRINTS" id="PR00411">
    <property type="entry name" value="PNDRDTASEI"/>
</dbReference>
<dbReference type="InterPro" id="IPR050982">
    <property type="entry name" value="Auxin_biosynth/cation_transpt"/>
</dbReference>
<keyword evidence="4" id="KW-1185">Reference proteome</keyword>
<dbReference type="InterPro" id="IPR023753">
    <property type="entry name" value="FAD/NAD-binding_dom"/>
</dbReference>
<comment type="caution">
    <text evidence="3">The sequence shown here is derived from an EMBL/GenBank/DDBJ whole genome shotgun (WGS) entry which is preliminary data.</text>
</comment>
<gene>
    <name evidence="3" type="ORF">QBC41DRAFT_367472</name>
</gene>
<proteinExistence type="predicted"/>
<name>A0AA39Z7G5_9PEZI</name>
<dbReference type="SUPFAM" id="SSF51905">
    <property type="entry name" value="FAD/NAD(P)-binding domain"/>
    <property type="match status" value="2"/>
</dbReference>
<dbReference type="Gene3D" id="3.50.50.60">
    <property type="entry name" value="FAD/NAD(P)-binding domain"/>
    <property type="match status" value="2"/>
</dbReference>
<dbReference type="InterPro" id="IPR036188">
    <property type="entry name" value="FAD/NAD-bd_sf"/>
</dbReference>
<reference evidence="3" key="1">
    <citation type="submission" date="2023-06" db="EMBL/GenBank/DDBJ databases">
        <title>Genome-scale phylogeny and comparative genomics of the fungal order Sordariales.</title>
        <authorList>
            <consortium name="Lawrence Berkeley National Laboratory"/>
            <person name="Hensen N."/>
            <person name="Bonometti L."/>
            <person name="Westerberg I."/>
            <person name="Brannstrom I.O."/>
            <person name="Guillou S."/>
            <person name="Cros-Aarteil S."/>
            <person name="Calhoun S."/>
            <person name="Haridas S."/>
            <person name="Kuo A."/>
            <person name="Mondo S."/>
            <person name="Pangilinan J."/>
            <person name="Riley R."/>
            <person name="Labutti K."/>
            <person name="Andreopoulos B."/>
            <person name="Lipzen A."/>
            <person name="Chen C."/>
            <person name="Yanf M."/>
            <person name="Daum C."/>
            <person name="Ng V."/>
            <person name="Clum A."/>
            <person name="Steindorff A."/>
            <person name="Ohm R."/>
            <person name="Martin F."/>
            <person name="Silar P."/>
            <person name="Natvig D."/>
            <person name="Lalanne C."/>
            <person name="Gautier V."/>
            <person name="Ament-Velasquez S.L."/>
            <person name="Kruys A."/>
            <person name="Hutchinson M.I."/>
            <person name="Powell A.J."/>
            <person name="Barry K."/>
            <person name="Miller A.N."/>
            <person name="Grigoriev I.V."/>
            <person name="Debuchy R."/>
            <person name="Gladieux P."/>
            <person name="Thoren M.H."/>
            <person name="Johannesson H."/>
        </authorList>
    </citation>
    <scope>NUCLEOTIDE SEQUENCE</scope>
    <source>
        <strain evidence="3">CBS 307.81</strain>
    </source>
</reference>
<evidence type="ECO:0000256" key="1">
    <source>
        <dbReference type="ARBA" id="ARBA00023002"/>
    </source>
</evidence>
<dbReference type="Pfam" id="PF07992">
    <property type="entry name" value="Pyr_redox_2"/>
    <property type="match status" value="1"/>
</dbReference>
<feature type="domain" description="FAD/NAD(P)-binding" evidence="2">
    <location>
        <begin position="200"/>
        <end position="406"/>
    </location>
</feature>
<dbReference type="EMBL" id="JAULSY010000106">
    <property type="protein sequence ID" value="KAK0665625.1"/>
    <property type="molecule type" value="Genomic_DNA"/>
</dbReference>
<organism evidence="3 4">
    <name type="scientific">Cercophora samala</name>
    <dbReference type="NCBI Taxonomy" id="330535"/>
    <lineage>
        <taxon>Eukaryota</taxon>
        <taxon>Fungi</taxon>
        <taxon>Dikarya</taxon>
        <taxon>Ascomycota</taxon>
        <taxon>Pezizomycotina</taxon>
        <taxon>Sordariomycetes</taxon>
        <taxon>Sordariomycetidae</taxon>
        <taxon>Sordariales</taxon>
        <taxon>Lasiosphaeriaceae</taxon>
        <taxon>Cercophora</taxon>
    </lineage>
</organism>
<dbReference type="Proteomes" id="UP001174997">
    <property type="component" value="Unassembled WGS sequence"/>
</dbReference>
<keyword evidence="1" id="KW-0560">Oxidoreductase</keyword>